<gene>
    <name evidence="1" type="ORF">RHMOL_Rhmol13G0183000</name>
</gene>
<name>A0ACC0L8B9_RHOML</name>
<accession>A0ACC0L8B9</accession>
<keyword evidence="2" id="KW-1185">Reference proteome</keyword>
<evidence type="ECO:0000313" key="2">
    <source>
        <dbReference type="Proteomes" id="UP001062846"/>
    </source>
</evidence>
<evidence type="ECO:0000313" key="1">
    <source>
        <dbReference type="EMBL" id="KAI8524870.1"/>
    </source>
</evidence>
<proteinExistence type="predicted"/>
<dbReference type="EMBL" id="CM046400">
    <property type="protein sequence ID" value="KAI8524870.1"/>
    <property type="molecule type" value="Genomic_DNA"/>
</dbReference>
<reference evidence="1" key="1">
    <citation type="submission" date="2022-02" db="EMBL/GenBank/DDBJ databases">
        <title>Plant Genome Project.</title>
        <authorList>
            <person name="Zhang R.-G."/>
        </authorList>
    </citation>
    <scope>NUCLEOTIDE SEQUENCE</scope>
    <source>
        <strain evidence="1">AT1</strain>
    </source>
</reference>
<dbReference type="Proteomes" id="UP001062846">
    <property type="component" value="Chromosome 13"/>
</dbReference>
<sequence length="202" mass="22469">MDFRRQTDGLWIQGSDGLGVVNVDSARDARVNGDYLSNSNSEEEESLQKAYNELYKESLRLTKTNIELSSEVKKRDESNVKLKQELLKAQARVSQVENDRDSLINELVDVKSMNDKLGIDLYASYETNKLLDLKVANLQVELDKASAIFKKMNVGSKALEEIVGVQRGISNRTGLGFQKEASTFKGGGNHGFGKDKGHIVIN</sequence>
<comment type="caution">
    <text evidence="1">The sequence shown here is derived from an EMBL/GenBank/DDBJ whole genome shotgun (WGS) entry which is preliminary data.</text>
</comment>
<organism evidence="1 2">
    <name type="scientific">Rhododendron molle</name>
    <name type="common">Chinese azalea</name>
    <name type="synonym">Azalea mollis</name>
    <dbReference type="NCBI Taxonomy" id="49168"/>
    <lineage>
        <taxon>Eukaryota</taxon>
        <taxon>Viridiplantae</taxon>
        <taxon>Streptophyta</taxon>
        <taxon>Embryophyta</taxon>
        <taxon>Tracheophyta</taxon>
        <taxon>Spermatophyta</taxon>
        <taxon>Magnoliopsida</taxon>
        <taxon>eudicotyledons</taxon>
        <taxon>Gunneridae</taxon>
        <taxon>Pentapetalae</taxon>
        <taxon>asterids</taxon>
        <taxon>Ericales</taxon>
        <taxon>Ericaceae</taxon>
        <taxon>Ericoideae</taxon>
        <taxon>Rhodoreae</taxon>
        <taxon>Rhododendron</taxon>
    </lineage>
</organism>
<protein>
    <submittedName>
        <fullName evidence="1">Uncharacterized protein</fullName>
    </submittedName>
</protein>